<organism evidence="2 3">
    <name type="scientific">Lysinibacillus louembei</name>
    <dbReference type="NCBI Taxonomy" id="1470088"/>
    <lineage>
        <taxon>Bacteria</taxon>
        <taxon>Bacillati</taxon>
        <taxon>Bacillota</taxon>
        <taxon>Bacilli</taxon>
        <taxon>Bacillales</taxon>
        <taxon>Bacillaceae</taxon>
        <taxon>Lysinibacillus</taxon>
    </lineage>
</organism>
<name>A0ABZ0S134_9BACI</name>
<evidence type="ECO:0000259" key="1">
    <source>
        <dbReference type="PROSITE" id="PS50965"/>
    </source>
</evidence>
<dbReference type="InterPro" id="IPR011528">
    <property type="entry name" value="NERD"/>
</dbReference>
<feature type="domain" description="NERD" evidence="1">
    <location>
        <begin position="32"/>
        <end position="148"/>
    </location>
</feature>
<sequence>MKLQQLEAIMRRLHELHPDYLHLKEQLAMMNAGIAGENEVQFYLRELAMPHRIIRNFSFLNAQQQRHEIDFIIIFPSLIVCFEVKNMTGTLQFDMETSQLLCMRAGVTERFPNPIEQLNRHLRALSFLFPTIPICGAVVIANRRAIITSKPHDFPIFHADYVTSFIAKKLMQYQEPVMDIENIYNNLMSLHSPKKEQYTFTFMRLKRGVFCERCTLHMVNSFVCAAVFKINTLIFKHYMISVCLLTRQLPISSFLGCAIFHRDMQRNGY</sequence>
<proteinExistence type="predicted"/>
<gene>
    <name evidence="2" type="ORF">R6U77_14025</name>
</gene>
<keyword evidence="3" id="KW-1185">Reference proteome</keyword>
<dbReference type="Proteomes" id="UP001322664">
    <property type="component" value="Chromosome"/>
</dbReference>
<dbReference type="EMBL" id="CP137624">
    <property type="protein sequence ID" value="WPK10997.1"/>
    <property type="molecule type" value="Genomic_DNA"/>
</dbReference>
<accession>A0ABZ0S134</accession>
<dbReference type="RefSeq" id="WP_319836102.1">
    <property type="nucleotide sequence ID" value="NZ_CP137624.1"/>
</dbReference>
<evidence type="ECO:0000313" key="3">
    <source>
        <dbReference type="Proteomes" id="UP001322664"/>
    </source>
</evidence>
<dbReference type="PROSITE" id="PS50965">
    <property type="entry name" value="NERD"/>
    <property type="match status" value="1"/>
</dbReference>
<protein>
    <submittedName>
        <fullName evidence="2">Nuclease-related domain-containing protein</fullName>
    </submittedName>
</protein>
<evidence type="ECO:0000313" key="2">
    <source>
        <dbReference type="EMBL" id="WPK10997.1"/>
    </source>
</evidence>
<reference evidence="2 3" key="1">
    <citation type="submission" date="2023-09" db="EMBL/GenBank/DDBJ databases">
        <authorList>
            <person name="Page C.A."/>
            <person name="Perez-Diaz I.M."/>
        </authorList>
    </citation>
    <scope>NUCLEOTIDE SEQUENCE [LARGE SCALE GENOMIC DNA]</scope>
    <source>
        <strain evidence="2 3">Ll15</strain>
    </source>
</reference>
<dbReference type="Pfam" id="PF08378">
    <property type="entry name" value="NERD"/>
    <property type="match status" value="1"/>
</dbReference>